<dbReference type="SMART" id="SM00283">
    <property type="entry name" value="MA"/>
    <property type="match status" value="1"/>
</dbReference>
<dbReference type="SMART" id="SM00304">
    <property type="entry name" value="HAMP"/>
    <property type="match status" value="1"/>
</dbReference>
<dbReference type="GO" id="GO:0007165">
    <property type="term" value="P:signal transduction"/>
    <property type="evidence" value="ECO:0007669"/>
    <property type="project" value="UniProtKB-KW"/>
</dbReference>
<evidence type="ECO:0000256" key="9">
    <source>
        <dbReference type="PROSITE-ProRule" id="PRU00284"/>
    </source>
</evidence>
<sequence length="656" mass="70709">MRVKVIVLLLIVSLLPLLSITAIQYNRSSSALNDKTVDELQQRAELNAIIMNNWVTAKISSLQTLLSETPVMKEGRYEDIMPLLKTLDASDAEIIKASFIDSSGLLHNTLDQTIDASKFGNFVSMKENKKVNVSSIKKDSITGSDIVILDVPVLNDNQQFVGLIQSVLDPKLISDVVARIQFETSGYGLLLDTEGTIIASKNKDSLGTNIFDTYAEDTRDAAKQLFSSKATSQESIRDVNGVMHAIAYATVDSAGWRLLVSAPDSEVYEEVNALRQNAMYLILISVILVIIIAVIVARVMIKPILALSDVMKRIATGDLTDRMQEKGNDEIGELRRNVNYMLDSFSHILNKMKNSIEVVAASSEQLTATAIESSATAEHVTGAVEKVVNGAKAQHEAAGQTSTATEEMAQGVTRIAHSSSDVAESAQGVTIEVQRGRDGVQQAISQIQAASHSVEASAQTVSTLQQKSMLIKQIVGVISEISSQTNMLALNASIEAARAGEHGRGFAVVAGEVKKLADQTSRSAVEIESIIKDMLEAVSSADQTMHVGLSEVSQGEQLVLQVGQTFDKILSEVQAVNEQIQEVSAAAQQISAGTEEVAASAHDVYTIAQDTSGQLQTVSKRMEDQLQSMKEINGSSEALSRMAIELQEAASKFIVK</sequence>
<comment type="similarity">
    <text evidence="8">Belongs to the methyl-accepting chemotaxis (MCP) protein family.</text>
</comment>
<dbReference type="GO" id="GO:0005886">
    <property type="term" value="C:plasma membrane"/>
    <property type="evidence" value="ECO:0007669"/>
    <property type="project" value="UniProtKB-SubCell"/>
</dbReference>
<evidence type="ECO:0000256" key="10">
    <source>
        <dbReference type="SAM" id="Phobius"/>
    </source>
</evidence>
<comment type="subcellular location">
    <subcellularLocation>
        <location evidence="1">Cell membrane</location>
        <topology evidence="1">Multi-pass membrane protein</topology>
    </subcellularLocation>
</comment>
<keyword evidence="7 9" id="KW-0807">Transducer</keyword>
<evidence type="ECO:0000256" key="5">
    <source>
        <dbReference type="ARBA" id="ARBA00022989"/>
    </source>
</evidence>
<feature type="domain" description="HAMP" evidence="12">
    <location>
        <begin position="298"/>
        <end position="350"/>
    </location>
</feature>
<dbReference type="GO" id="GO:0006935">
    <property type="term" value="P:chemotaxis"/>
    <property type="evidence" value="ECO:0007669"/>
    <property type="project" value="UniProtKB-KW"/>
</dbReference>
<dbReference type="PANTHER" id="PTHR32089:SF112">
    <property type="entry name" value="LYSOZYME-LIKE PROTEIN-RELATED"/>
    <property type="match status" value="1"/>
</dbReference>
<evidence type="ECO:0000313" key="14">
    <source>
        <dbReference type="Proteomes" id="UP000570361"/>
    </source>
</evidence>
<protein>
    <submittedName>
        <fullName evidence="13">Methyl-accepting chemotaxis protein</fullName>
    </submittedName>
</protein>
<proteinExistence type="inferred from homology"/>
<keyword evidence="4 10" id="KW-0812">Transmembrane</keyword>
<evidence type="ECO:0000256" key="6">
    <source>
        <dbReference type="ARBA" id="ARBA00023136"/>
    </source>
</evidence>
<dbReference type="RefSeq" id="WP_183598041.1">
    <property type="nucleotide sequence ID" value="NZ_JACHXK010000002.1"/>
</dbReference>
<dbReference type="Proteomes" id="UP000570361">
    <property type="component" value="Unassembled WGS sequence"/>
</dbReference>
<dbReference type="Pfam" id="PF02743">
    <property type="entry name" value="dCache_1"/>
    <property type="match status" value="1"/>
</dbReference>
<evidence type="ECO:0000259" key="12">
    <source>
        <dbReference type="PROSITE" id="PS50885"/>
    </source>
</evidence>
<keyword evidence="6 10" id="KW-0472">Membrane</keyword>
<keyword evidence="3" id="KW-0145">Chemotaxis</keyword>
<dbReference type="CDD" id="cd12912">
    <property type="entry name" value="PDC2_MCP_like"/>
    <property type="match status" value="1"/>
</dbReference>
<dbReference type="Gene3D" id="3.30.450.20">
    <property type="entry name" value="PAS domain"/>
    <property type="match status" value="1"/>
</dbReference>
<evidence type="ECO:0000256" key="7">
    <source>
        <dbReference type="ARBA" id="ARBA00023224"/>
    </source>
</evidence>
<dbReference type="PROSITE" id="PS50111">
    <property type="entry name" value="CHEMOTAXIS_TRANSDUC_2"/>
    <property type="match status" value="1"/>
</dbReference>
<keyword evidence="14" id="KW-1185">Reference proteome</keyword>
<feature type="domain" description="Methyl-accepting transducer" evidence="11">
    <location>
        <begin position="369"/>
        <end position="605"/>
    </location>
</feature>
<dbReference type="Pfam" id="PF00015">
    <property type="entry name" value="MCPsignal"/>
    <property type="match status" value="1"/>
</dbReference>
<dbReference type="Gene3D" id="1.10.8.500">
    <property type="entry name" value="HAMP domain in histidine kinase"/>
    <property type="match status" value="1"/>
</dbReference>
<dbReference type="PANTHER" id="PTHR32089">
    <property type="entry name" value="METHYL-ACCEPTING CHEMOTAXIS PROTEIN MCPB"/>
    <property type="match status" value="1"/>
</dbReference>
<dbReference type="CDD" id="cd18773">
    <property type="entry name" value="PDC1_HK_sensor"/>
    <property type="match status" value="1"/>
</dbReference>
<dbReference type="InterPro" id="IPR004089">
    <property type="entry name" value="MCPsignal_dom"/>
</dbReference>
<evidence type="ECO:0000256" key="3">
    <source>
        <dbReference type="ARBA" id="ARBA00022500"/>
    </source>
</evidence>
<dbReference type="CDD" id="cd06225">
    <property type="entry name" value="HAMP"/>
    <property type="match status" value="1"/>
</dbReference>
<dbReference type="EMBL" id="JACHXK010000002">
    <property type="protein sequence ID" value="MBB3109196.1"/>
    <property type="molecule type" value="Genomic_DNA"/>
</dbReference>
<evidence type="ECO:0000256" key="2">
    <source>
        <dbReference type="ARBA" id="ARBA00022475"/>
    </source>
</evidence>
<dbReference type="InterPro" id="IPR033479">
    <property type="entry name" value="dCache_1"/>
</dbReference>
<name>A0A7W5FLI0_9BACL</name>
<dbReference type="SUPFAM" id="SSF58104">
    <property type="entry name" value="Methyl-accepting chemotaxis protein (MCP) signaling domain"/>
    <property type="match status" value="1"/>
</dbReference>
<feature type="transmembrane region" description="Helical" evidence="10">
    <location>
        <begin position="278"/>
        <end position="301"/>
    </location>
</feature>
<keyword evidence="2" id="KW-1003">Cell membrane</keyword>
<evidence type="ECO:0000256" key="1">
    <source>
        <dbReference type="ARBA" id="ARBA00004651"/>
    </source>
</evidence>
<keyword evidence="5 10" id="KW-1133">Transmembrane helix</keyword>
<dbReference type="PROSITE" id="PS50885">
    <property type="entry name" value="HAMP"/>
    <property type="match status" value="1"/>
</dbReference>
<reference evidence="13 14" key="1">
    <citation type="submission" date="2020-08" db="EMBL/GenBank/DDBJ databases">
        <title>Genomic Encyclopedia of Type Strains, Phase III (KMG-III): the genomes of soil and plant-associated and newly described type strains.</title>
        <authorList>
            <person name="Whitman W."/>
        </authorList>
    </citation>
    <scope>NUCLEOTIDE SEQUENCE [LARGE SCALE GENOMIC DNA]</scope>
    <source>
        <strain evidence="13 14">CECT 5862</strain>
    </source>
</reference>
<comment type="caution">
    <text evidence="13">The sequence shown here is derived from an EMBL/GenBank/DDBJ whole genome shotgun (WGS) entry which is preliminary data.</text>
</comment>
<evidence type="ECO:0000259" key="11">
    <source>
        <dbReference type="PROSITE" id="PS50111"/>
    </source>
</evidence>
<evidence type="ECO:0000313" key="13">
    <source>
        <dbReference type="EMBL" id="MBB3109196.1"/>
    </source>
</evidence>
<accession>A0A7W5FLI0</accession>
<evidence type="ECO:0000256" key="4">
    <source>
        <dbReference type="ARBA" id="ARBA00022692"/>
    </source>
</evidence>
<dbReference type="AlphaFoldDB" id="A0A7W5FLI0"/>
<evidence type="ECO:0000256" key="8">
    <source>
        <dbReference type="ARBA" id="ARBA00029447"/>
    </source>
</evidence>
<dbReference type="Gene3D" id="1.10.287.950">
    <property type="entry name" value="Methyl-accepting chemotaxis protein"/>
    <property type="match status" value="1"/>
</dbReference>
<dbReference type="Pfam" id="PF00672">
    <property type="entry name" value="HAMP"/>
    <property type="match status" value="1"/>
</dbReference>
<organism evidence="13 14">
    <name type="scientific">Paenibacillus phyllosphaerae</name>
    <dbReference type="NCBI Taxonomy" id="274593"/>
    <lineage>
        <taxon>Bacteria</taxon>
        <taxon>Bacillati</taxon>
        <taxon>Bacillota</taxon>
        <taxon>Bacilli</taxon>
        <taxon>Bacillales</taxon>
        <taxon>Paenibacillaceae</taxon>
        <taxon>Paenibacillus</taxon>
    </lineage>
</organism>
<dbReference type="InterPro" id="IPR003660">
    <property type="entry name" value="HAMP_dom"/>
</dbReference>
<dbReference type="CDD" id="cd11386">
    <property type="entry name" value="MCP_signal"/>
    <property type="match status" value="1"/>
</dbReference>
<gene>
    <name evidence="13" type="ORF">FHS18_001248</name>
</gene>